<proteinExistence type="predicted"/>
<dbReference type="Proteomes" id="UP000000270">
    <property type="component" value="Chromosome"/>
</dbReference>
<dbReference type="KEGG" id="azc:AZC_3323"/>
<keyword evidence="3" id="KW-1185">Reference proteome</keyword>
<dbReference type="InterPro" id="IPR050194">
    <property type="entry name" value="Glycosyltransferase_grp1"/>
</dbReference>
<keyword evidence="2" id="KW-0808">Transferase</keyword>
<feature type="domain" description="Glycosyltransferase subfamily 4-like N-terminal" evidence="1">
    <location>
        <begin position="21"/>
        <end position="222"/>
    </location>
</feature>
<dbReference type="Pfam" id="PF13692">
    <property type="entry name" value="Glyco_trans_1_4"/>
    <property type="match status" value="1"/>
</dbReference>
<evidence type="ECO:0000313" key="2">
    <source>
        <dbReference type="EMBL" id="BAF89321.1"/>
    </source>
</evidence>
<dbReference type="Pfam" id="PF13439">
    <property type="entry name" value="Glyco_transf_4"/>
    <property type="match status" value="1"/>
</dbReference>
<name>A8IHU5_AZOC5</name>
<reference evidence="2 3" key="4">
    <citation type="journal article" date="2009" name="Appl. Environ. Microbiol.">
        <title>Comparative genome-wide transcriptional profiling of Azorhizobium caulinodans ORS571 grown under free-living and symbiotic conditions.</title>
        <authorList>
            <person name="Tsukada S."/>
            <person name="Aono T."/>
            <person name="Akiba N."/>
            <person name="Lee KB."/>
            <person name="Liu CT."/>
            <person name="Toyazaki H."/>
            <person name="Oyaizu H."/>
        </authorList>
    </citation>
    <scope>NUCLEOTIDE SEQUENCE [LARGE SCALE GENOMIC DNA]</scope>
    <source>
        <strain evidence="3">ATCC 43989 / DSM 5975 / JCM 20966 / LMG 6465 / NBRC 14845 / NCIMB 13405 / ORS 571</strain>
    </source>
</reference>
<dbReference type="CAZy" id="GT4">
    <property type="family name" value="Glycosyltransferase Family 4"/>
</dbReference>
<gene>
    <name evidence="2" type="primary">expE4</name>
    <name evidence="2" type="ordered locus">AZC_3323</name>
</gene>
<reference evidence="2 3" key="1">
    <citation type="journal article" date="2007" name="Appl. Environ. Microbiol.">
        <title>Rhizobial factors required for stem nodule maturation and maintenance in Sesbania rostrata-Azorhizobium caulinodans ORS571 symbiosis.</title>
        <authorList>
            <person name="Suzuki S."/>
            <person name="Aono T."/>
            <person name="Lee KB."/>
            <person name="Suzuki T."/>
            <person name="Liu CT."/>
            <person name="Miwa H."/>
            <person name="Wakao S."/>
            <person name="Iki T."/>
            <person name="Oyaizu H."/>
        </authorList>
    </citation>
    <scope>NUCLEOTIDE SEQUENCE [LARGE SCALE GENOMIC DNA]</scope>
    <source>
        <strain evidence="3">ATCC 43989 / DSM 5975 / JCM 20966 / LMG 6465 / NBRC 14845 / NCIMB 13405 / ORS 571</strain>
    </source>
</reference>
<sequence>MNAPASPRILVVAHNHPDLHPGGTEIFAHDLFKAYQRAGCEALFLGATSRLHREARPGTSFQTVGSAKDEVLFWTGHFDRFSMSQIDLYGAVPDLVALLRDFRPDVVHLHHLLLIGAEFPALVRRILPHARIVMTLHDYYPICHHDGLMVRTRGGQRCMGASPDACHACFPEIPTERFLLRQQHLKTHLSYVDAFVSPSRFLKARYVDWGLDPAKIEVIANGRPLTSAAPFRPPHEGRRASFGYFGNINPWKGMRVLLDAARRLIGCGVDFELRVHGAALYQSEAFTAEIDRLFAETDSHVLRLGPYERHEVGHLMAGVDWVVMPSVWWENAPLVIQEAQMHRRPVITSGIGGMAEAVRDGVDGLHVLPGDAADLAGVMRRCAEDAALWRRLSAATVPPPSIDAVAARYLRLAGQIARPLAADAATSTVAA</sequence>
<protein>
    <submittedName>
        <fullName evidence="2">Glycosyltransferase</fullName>
    </submittedName>
</protein>
<dbReference type="RefSeq" id="WP_012171846.1">
    <property type="nucleotide sequence ID" value="NC_009937.1"/>
</dbReference>
<dbReference type="InterPro" id="IPR028098">
    <property type="entry name" value="Glyco_trans_4-like_N"/>
</dbReference>
<dbReference type="CDD" id="cd03823">
    <property type="entry name" value="GT4_ExpE7-like"/>
    <property type="match status" value="1"/>
</dbReference>
<reference evidence="2 3" key="5">
    <citation type="journal article" date="2010" name="Appl. Environ. Microbiol.">
        <title>phrR-like gene praR of Azorhizobium caulinodans ORS571 is essential for symbiosis with Sesbania rostrata and is involved in expression of reb genes.</title>
        <authorList>
            <person name="Akiba N."/>
            <person name="Aono T."/>
            <person name="Toyazaki H."/>
            <person name="Sato S."/>
            <person name="Oyaizu H."/>
        </authorList>
    </citation>
    <scope>NUCLEOTIDE SEQUENCE [LARGE SCALE GENOMIC DNA]</scope>
    <source>
        <strain evidence="3">ATCC 43989 / DSM 5975 / JCM 20966 / LMG 6465 / NBRC 14845 / NCIMB 13405 / ORS 571</strain>
    </source>
</reference>
<dbReference type="PANTHER" id="PTHR45947">
    <property type="entry name" value="SULFOQUINOVOSYL TRANSFERASE SQD2"/>
    <property type="match status" value="1"/>
</dbReference>
<evidence type="ECO:0000313" key="3">
    <source>
        <dbReference type="Proteomes" id="UP000000270"/>
    </source>
</evidence>
<dbReference type="PANTHER" id="PTHR45947:SF13">
    <property type="entry name" value="TRANSFERASE"/>
    <property type="match status" value="1"/>
</dbReference>
<evidence type="ECO:0000259" key="1">
    <source>
        <dbReference type="Pfam" id="PF13439"/>
    </source>
</evidence>
<accession>A8IHU5</accession>
<dbReference type="eggNOG" id="COG0438">
    <property type="taxonomic scope" value="Bacteria"/>
</dbReference>
<dbReference type="AlphaFoldDB" id="A8IHU5"/>
<organism evidence="2 3">
    <name type="scientific">Azorhizobium caulinodans (strain ATCC 43989 / DSM 5975 / JCM 20966 / LMG 6465 / NBRC 14845 / NCIMB 13405 / ORS 571)</name>
    <dbReference type="NCBI Taxonomy" id="438753"/>
    <lineage>
        <taxon>Bacteria</taxon>
        <taxon>Pseudomonadati</taxon>
        <taxon>Pseudomonadota</taxon>
        <taxon>Alphaproteobacteria</taxon>
        <taxon>Hyphomicrobiales</taxon>
        <taxon>Xanthobacteraceae</taxon>
        <taxon>Azorhizobium</taxon>
    </lineage>
</organism>
<reference evidence="2 3" key="6">
    <citation type="journal article" date="2011" name="Appl. Environ. Microbiol.">
        <title>Involvement of the azorhizobial chromosome partition gene (parA) in the onset of bacteroid differentiation during Sesbania rostrata stem nodule development.</title>
        <authorList>
            <person name="Liu CT."/>
            <person name="Lee KB."/>
            <person name="Wang YS."/>
            <person name="Peng MH."/>
            <person name="Lee KT."/>
            <person name="Suzuki S."/>
            <person name="Suzuki T."/>
            <person name="Oyaizu H."/>
        </authorList>
    </citation>
    <scope>NUCLEOTIDE SEQUENCE [LARGE SCALE GENOMIC DNA]</scope>
    <source>
        <strain evidence="3">ATCC 43989 / DSM 5975 / JCM 20966 / LMG 6465 / NBRC 14845 / NCIMB 13405 / ORS 571</strain>
    </source>
</reference>
<dbReference type="GO" id="GO:0016757">
    <property type="term" value="F:glycosyltransferase activity"/>
    <property type="evidence" value="ECO:0007669"/>
    <property type="project" value="TreeGrafter"/>
</dbReference>
<reference evidence="2 3" key="3">
    <citation type="journal article" date="2008" name="BMC Genomics">
        <title>The genome of the versatile nitrogen fixer Azorhizobium caulinodans ORS571.</title>
        <authorList>
            <person name="Lee KB."/>
            <person name="Backer P.D."/>
            <person name="Aono T."/>
            <person name="Liu CT."/>
            <person name="Suzuki S."/>
            <person name="Suzuki T."/>
            <person name="Kaneko T."/>
            <person name="Yamada M."/>
            <person name="Tabata S."/>
            <person name="Kupfer D.M."/>
            <person name="Najar F.Z."/>
            <person name="Wiley G.B."/>
            <person name="Roe B."/>
            <person name="Binnewies T.T."/>
            <person name="Ussery D.W."/>
            <person name="D'Haeze W."/>
            <person name="Herder J.D."/>
            <person name="Gevers D."/>
            <person name="Vereecke D."/>
            <person name="Holsters M."/>
            <person name="Oyaizu H."/>
        </authorList>
    </citation>
    <scope>NUCLEOTIDE SEQUENCE [LARGE SCALE GENOMIC DNA]</scope>
    <source>
        <strain evidence="3">ATCC 43989 / DSM 5975 / JCM 20966 / LMG 6465 / NBRC 14845 / NCIMB 13405 / ORS 571</strain>
    </source>
</reference>
<dbReference type="EMBL" id="AP009384">
    <property type="protein sequence ID" value="BAF89321.1"/>
    <property type="molecule type" value="Genomic_DNA"/>
</dbReference>
<dbReference type="HOGENOM" id="CLU_009583_35_1_5"/>
<dbReference type="STRING" id="438753.AZC_3323"/>
<dbReference type="SUPFAM" id="SSF53756">
    <property type="entry name" value="UDP-Glycosyltransferase/glycogen phosphorylase"/>
    <property type="match status" value="1"/>
</dbReference>
<dbReference type="Gene3D" id="3.40.50.2000">
    <property type="entry name" value="Glycogen Phosphorylase B"/>
    <property type="match status" value="2"/>
</dbReference>
<reference evidence="3" key="2">
    <citation type="submission" date="2007-04" db="EMBL/GenBank/DDBJ databases">
        <title>Complete genome sequence of the nitrogen-fixing bacterium Azorhizobium caulinodans ORS571.</title>
        <authorList>
            <person name="Lee K.B."/>
            <person name="Backer P.D."/>
            <person name="Aono T."/>
            <person name="Liu C.T."/>
            <person name="Suzuki S."/>
            <person name="Suzuki T."/>
            <person name="Kaneko T."/>
            <person name="Yamada M."/>
            <person name="Tabata S."/>
            <person name="Kupfer D.M."/>
            <person name="Najar F.Z."/>
            <person name="Wiley G.B."/>
            <person name="Roe B."/>
            <person name="Binnewies T."/>
            <person name="Ussery D."/>
            <person name="Vereecke D."/>
            <person name="Gevers D."/>
            <person name="Holsters M."/>
            <person name="Oyaizu H."/>
        </authorList>
    </citation>
    <scope>NUCLEOTIDE SEQUENCE [LARGE SCALE GENOMIC DNA]</scope>
    <source>
        <strain evidence="3">ATCC 43989 / DSM 5975 / JCM 20966 / LMG 6465 / NBRC 14845 / NCIMB 13405 / ORS 571</strain>
    </source>
</reference>